<reference evidence="1 2" key="1">
    <citation type="submission" date="2021-06" db="EMBL/GenBank/DDBJ databases">
        <authorList>
            <person name="Sun Q."/>
            <person name="Li D."/>
        </authorList>
    </citation>
    <scope>NUCLEOTIDE SEQUENCE [LARGE SCALE GENOMIC DNA]</scope>
    <source>
        <strain evidence="1 2">MSJ-40</strain>
    </source>
</reference>
<comment type="caution">
    <text evidence="1">The sequence shown here is derived from an EMBL/GenBank/DDBJ whole genome shotgun (WGS) entry which is preliminary data.</text>
</comment>
<protein>
    <submittedName>
        <fullName evidence="1">Uncharacterized protein</fullName>
    </submittedName>
</protein>
<evidence type="ECO:0000313" key="2">
    <source>
        <dbReference type="Proteomes" id="UP000749471"/>
    </source>
</evidence>
<name>A0ABS6E5R2_9FIRM</name>
<dbReference type="RefSeq" id="WP_216519224.1">
    <property type="nucleotide sequence ID" value="NZ_JAHLPM010000007.1"/>
</dbReference>
<sequence length="145" mass="17417">MRSPLIFFIFIIVIDLLLKSSKDKKKIDEARRKRIQELEKQPRPNKGVITVLKDEMQKETQKRQRKQNTNKAKQEVVVQEKVIDRELDWDDSFWEAKRNERKHHEEEVANSTGYNKEVREDILRGIIFSEILSEPKSIKNQRRSM</sequence>
<dbReference type="EMBL" id="JAHLPM010000007">
    <property type="protein sequence ID" value="MBU5438262.1"/>
    <property type="molecule type" value="Genomic_DNA"/>
</dbReference>
<accession>A0ABS6E5R2</accession>
<evidence type="ECO:0000313" key="1">
    <source>
        <dbReference type="EMBL" id="MBU5438262.1"/>
    </source>
</evidence>
<keyword evidence="2" id="KW-1185">Reference proteome</keyword>
<gene>
    <name evidence="1" type="ORF">KQI42_09595</name>
</gene>
<dbReference type="Proteomes" id="UP000749471">
    <property type="component" value="Unassembled WGS sequence"/>
</dbReference>
<proteinExistence type="predicted"/>
<organism evidence="1 2">
    <name type="scientific">Tissierella simiarum</name>
    <dbReference type="NCBI Taxonomy" id="2841534"/>
    <lineage>
        <taxon>Bacteria</taxon>
        <taxon>Bacillati</taxon>
        <taxon>Bacillota</taxon>
        <taxon>Tissierellia</taxon>
        <taxon>Tissierellales</taxon>
        <taxon>Tissierellaceae</taxon>
        <taxon>Tissierella</taxon>
    </lineage>
</organism>